<dbReference type="AlphaFoldDB" id="A0A511MFB5"/>
<proteinExistence type="predicted"/>
<dbReference type="Proteomes" id="UP000321424">
    <property type="component" value="Unassembled WGS sequence"/>
</dbReference>
<dbReference type="Gene3D" id="2.30.320.10">
    <property type="entry name" value="YwqG-like"/>
    <property type="match status" value="1"/>
</dbReference>
<evidence type="ECO:0000313" key="1">
    <source>
        <dbReference type="EMBL" id="GEM38817.1"/>
    </source>
</evidence>
<protein>
    <recommendedName>
        <fullName evidence="3">DUF1963 domain-containing protein</fullName>
    </recommendedName>
</protein>
<organism evidence="1 2">
    <name type="scientific">Nocardia ninae NBRC 108245</name>
    <dbReference type="NCBI Taxonomy" id="1210091"/>
    <lineage>
        <taxon>Bacteria</taxon>
        <taxon>Bacillati</taxon>
        <taxon>Actinomycetota</taxon>
        <taxon>Actinomycetes</taxon>
        <taxon>Mycobacteriales</taxon>
        <taxon>Nocardiaceae</taxon>
        <taxon>Nocardia</taxon>
    </lineage>
</organism>
<gene>
    <name evidence="1" type="ORF">NN4_33360</name>
</gene>
<dbReference type="RefSeq" id="WP_222595086.1">
    <property type="nucleotide sequence ID" value="NZ_BJXA01000019.1"/>
</dbReference>
<evidence type="ECO:0000313" key="2">
    <source>
        <dbReference type="Proteomes" id="UP000321424"/>
    </source>
</evidence>
<name>A0A511MFB5_9NOCA</name>
<evidence type="ECO:0008006" key="3">
    <source>
        <dbReference type="Google" id="ProtNLM"/>
    </source>
</evidence>
<reference evidence="1 2" key="1">
    <citation type="submission" date="2019-07" db="EMBL/GenBank/DDBJ databases">
        <title>Whole genome shotgun sequence of Nocardia ninae NBRC 108245.</title>
        <authorList>
            <person name="Hosoyama A."/>
            <person name="Uohara A."/>
            <person name="Ohji S."/>
            <person name="Ichikawa N."/>
        </authorList>
    </citation>
    <scope>NUCLEOTIDE SEQUENCE [LARGE SCALE GENOMIC DNA]</scope>
    <source>
        <strain evidence="1 2">NBRC 108245</strain>
    </source>
</reference>
<keyword evidence="2" id="KW-1185">Reference proteome</keyword>
<accession>A0A511MFB5</accession>
<sequence length="241" mass="27815">MHADPLNRKILFPRQATPNGEPLIPVLQLYADDIPDLPFPTETDVLQVLWCPHDHLPRYAPRPQLHWRDSSRCDQHQYRPPHPHGAQPEYLPTPCILHPERVIDYPGADLPRELYVVLEDRFDQLEQATGWLFDSDLAVSPGVKVSGYPTWTQSPDWPDCPTCKEPMNHLLTINSMEFNGDDWRIWLPREDQPATDPTVIHRDLAHLISPHGLTLGDGGGIYIFDCRTCPYYPYTYRYDCS</sequence>
<dbReference type="EMBL" id="BJXA01000019">
    <property type="protein sequence ID" value="GEM38817.1"/>
    <property type="molecule type" value="Genomic_DNA"/>
</dbReference>
<comment type="caution">
    <text evidence="1">The sequence shown here is derived from an EMBL/GenBank/DDBJ whole genome shotgun (WGS) entry which is preliminary data.</text>
</comment>